<name>A0A9P3PV50_LYOSH</name>
<protein>
    <submittedName>
        <fullName evidence="2">Uncharacterized protein</fullName>
    </submittedName>
</protein>
<sequence>MKFSAIFVTALPAILLFSGSAMARNPEVEARDIAAAAARARLVARHNQEWDIYRRGMVRGRRCTTSQDCRAVNDSESVSRGTWELGGGDR</sequence>
<dbReference type="AlphaFoldDB" id="A0A9P3PV50"/>
<accession>A0A9P3PV50</accession>
<dbReference type="EMBL" id="BRPK01000011">
    <property type="protein sequence ID" value="GLB42124.1"/>
    <property type="molecule type" value="Genomic_DNA"/>
</dbReference>
<gene>
    <name evidence="2" type="ORF">LshimejAT787_1101390</name>
</gene>
<organism evidence="2 3">
    <name type="scientific">Lyophyllum shimeji</name>
    <name type="common">Hon-shimeji</name>
    <name type="synonym">Tricholoma shimeji</name>
    <dbReference type="NCBI Taxonomy" id="47721"/>
    <lineage>
        <taxon>Eukaryota</taxon>
        <taxon>Fungi</taxon>
        <taxon>Dikarya</taxon>
        <taxon>Basidiomycota</taxon>
        <taxon>Agaricomycotina</taxon>
        <taxon>Agaricomycetes</taxon>
        <taxon>Agaricomycetidae</taxon>
        <taxon>Agaricales</taxon>
        <taxon>Tricholomatineae</taxon>
        <taxon>Lyophyllaceae</taxon>
        <taxon>Lyophyllum</taxon>
    </lineage>
</organism>
<feature type="signal peptide" evidence="1">
    <location>
        <begin position="1"/>
        <end position="23"/>
    </location>
</feature>
<evidence type="ECO:0000256" key="1">
    <source>
        <dbReference type="SAM" id="SignalP"/>
    </source>
</evidence>
<proteinExistence type="predicted"/>
<feature type="chain" id="PRO_5040290954" evidence="1">
    <location>
        <begin position="24"/>
        <end position="90"/>
    </location>
</feature>
<dbReference type="Proteomes" id="UP001063166">
    <property type="component" value="Unassembled WGS sequence"/>
</dbReference>
<evidence type="ECO:0000313" key="3">
    <source>
        <dbReference type="Proteomes" id="UP001063166"/>
    </source>
</evidence>
<comment type="caution">
    <text evidence="2">The sequence shown here is derived from an EMBL/GenBank/DDBJ whole genome shotgun (WGS) entry which is preliminary data.</text>
</comment>
<keyword evidence="1" id="KW-0732">Signal</keyword>
<evidence type="ECO:0000313" key="2">
    <source>
        <dbReference type="EMBL" id="GLB42124.1"/>
    </source>
</evidence>
<reference evidence="2" key="1">
    <citation type="submission" date="2022-07" db="EMBL/GenBank/DDBJ databases">
        <title>The genome of Lyophyllum shimeji provides insight into the initial evolution of ectomycorrhizal fungal genome.</title>
        <authorList>
            <person name="Kobayashi Y."/>
            <person name="Shibata T."/>
            <person name="Hirakawa H."/>
            <person name="Shigenobu S."/>
            <person name="Nishiyama T."/>
            <person name="Yamada A."/>
            <person name="Hasebe M."/>
            <person name="Kawaguchi M."/>
        </authorList>
    </citation>
    <scope>NUCLEOTIDE SEQUENCE</scope>
    <source>
        <strain evidence="2">AT787</strain>
    </source>
</reference>
<keyword evidence="3" id="KW-1185">Reference proteome</keyword>